<evidence type="ECO:0000313" key="3">
    <source>
        <dbReference type="WBParaSite" id="TCNE_0001528101-mRNA-1"/>
    </source>
</evidence>
<dbReference type="GO" id="GO:0015629">
    <property type="term" value="C:actin cytoskeleton"/>
    <property type="evidence" value="ECO:0007669"/>
    <property type="project" value="TreeGrafter"/>
</dbReference>
<reference evidence="1 2" key="2">
    <citation type="submission" date="2018-11" db="EMBL/GenBank/DDBJ databases">
        <authorList>
            <consortium name="Pathogen Informatics"/>
        </authorList>
    </citation>
    <scope>NUCLEOTIDE SEQUENCE [LARGE SCALE GENOMIC DNA]</scope>
</reference>
<dbReference type="GO" id="GO:0005737">
    <property type="term" value="C:cytoplasm"/>
    <property type="evidence" value="ECO:0007669"/>
    <property type="project" value="TreeGrafter"/>
</dbReference>
<dbReference type="Proteomes" id="UP000050794">
    <property type="component" value="Unassembled WGS sequence"/>
</dbReference>
<proteinExistence type="predicted"/>
<dbReference type="GO" id="GO:0030041">
    <property type="term" value="P:actin filament polymerization"/>
    <property type="evidence" value="ECO:0007669"/>
    <property type="project" value="TreeGrafter"/>
</dbReference>
<dbReference type="SMART" id="SM00028">
    <property type="entry name" value="TPR"/>
    <property type="match status" value="3"/>
</dbReference>
<dbReference type="Gene3D" id="1.25.40.10">
    <property type="entry name" value="Tetratricopeptide repeat domain"/>
    <property type="match status" value="2"/>
</dbReference>
<accession>A0A183V3G0</accession>
<evidence type="ECO:0000313" key="1">
    <source>
        <dbReference type="EMBL" id="VDM46601.1"/>
    </source>
</evidence>
<dbReference type="PANTHER" id="PTHR16091">
    <property type="entry name" value="TTC17 PROTEIN"/>
    <property type="match status" value="1"/>
</dbReference>
<dbReference type="EMBL" id="UYWY01022752">
    <property type="protein sequence ID" value="VDM46601.1"/>
    <property type="molecule type" value="Genomic_DNA"/>
</dbReference>
<dbReference type="WBParaSite" id="TCNE_0001528101-mRNA-1">
    <property type="protein sequence ID" value="TCNE_0001528101-mRNA-1"/>
    <property type="gene ID" value="TCNE_0001528101"/>
</dbReference>
<organism evidence="2 3">
    <name type="scientific">Toxocara canis</name>
    <name type="common">Canine roundworm</name>
    <dbReference type="NCBI Taxonomy" id="6265"/>
    <lineage>
        <taxon>Eukaryota</taxon>
        <taxon>Metazoa</taxon>
        <taxon>Ecdysozoa</taxon>
        <taxon>Nematoda</taxon>
        <taxon>Chromadorea</taxon>
        <taxon>Rhabditida</taxon>
        <taxon>Spirurina</taxon>
        <taxon>Ascaridomorpha</taxon>
        <taxon>Ascaridoidea</taxon>
        <taxon>Toxocaridae</taxon>
        <taxon>Toxocara</taxon>
    </lineage>
</organism>
<dbReference type="AlphaFoldDB" id="A0A183V3G0"/>
<reference evidence="3" key="1">
    <citation type="submission" date="2016-06" db="UniProtKB">
        <authorList>
            <consortium name="WormBaseParasite"/>
        </authorList>
    </citation>
    <scope>IDENTIFICATION</scope>
</reference>
<dbReference type="InterPro" id="IPR019734">
    <property type="entry name" value="TPR_rpt"/>
</dbReference>
<dbReference type="InterPro" id="IPR011990">
    <property type="entry name" value="TPR-like_helical_dom_sf"/>
</dbReference>
<dbReference type="PANTHER" id="PTHR16091:SF1">
    <property type="entry name" value="TETRATRICOPEPTIDE REPEAT PROTEIN 17"/>
    <property type="match status" value="1"/>
</dbReference>
<dbReference type="InterPro" id="IPR052630">
    <property type="entry name" value="TTC17"/>
</dbReference>
<evidence type="ECO:0000313" key="2">
    <source>
        <dbReference type="Proteomes" id="UP000050794"/>
    </source>
</evidence>
<keyword evidence="2" id="KW-1185">Reference proteome</keyword>
<protein>
    <submittedName>
        <fullName evidence="3">TPR_REGION domain-containing protein</fullName>
    </submittedName>
</protein>
<sequence>MVTEDGLSIQSVPDSPFIMAQPHSLVQFLDQERKLDAISHNRELFSIHESMQQRAGLSIPYEHELQKPLPSRFRLLDFGHYVAVALKKEPTSAPLLNLAALYWRIKGEATNAIECLRRSLHYSPQEKRARAMFALGNVLHRAGHSSDAVVLYQLVLTEMDDAFVHMALGDALAVIQNRSEAIVEYEAAYARDPKIADAPLKAAALRCDLTLIDAMEKQHKNLLNTISEKNIYNNRYELVKNLEENVRKNVLDADGKLQSALIYEFFTYGPLPHVSCQTVKQAARLWMHCSIRDWRRYKAAVGDKHQKMVAAARRNVPQITNDTVGWPLDEEEEAESEELIEFLKHLEPFKGMDMDEPSGRPIYPCKIESSMNKLLERYLSKSWPNKTLCDANKWRHPMPNADNLPQLFMSPENKGYSVSDLLNKYLGLSPLKEHPLPWGLPQCGSLIRDQPLSSMFKLPGVVHASSRGRSVKYAEQRLRQTFTSMVGNRATQADVAQRIKTLIKYPERHADVALTQLAQIVMRTATRGEYLNDAAALLNTAIHVDPNEPLTHFLNGVIQILQKKYSLAMAHVRAAVILDPLFQPAVDVLHALKCASKDEKELARQRIQARCCSPSQPNIFCFPSSGGDCFVTHKHGIYEANFCGSGDQPKVLLHSLLSRAFSVVYL</sequence>
<gene>
    <name evidence="1" type="ORF">TCNE_LOCUS15280</name>
</gene>
<name>A0A183V3G0_TOXCA</name>
<dbReference type="SUPFAM" id="SSF48452">
    <property type="entry name" value="TPR-like"/>
    <property type="match status" value="1"/>
</dbReference>